<feature type="domain" description="Carboxylesterase type B" evidence="3">
    <location>
        <begin position="27"/>
        <end position="497"/>
    </location>
</feature>
<dbReference type="SUPFAM" id="SSF53474">
    <property type="entry name" value="alpha/beta-Hydrolases"/>
    <property type="match status" value="1"/>
</dbReference>
<dbReference type="InterPro" id="IPR029058">
    <property type="entry name" value="AB_hydrolase_fold"/>
</dbReference>
<accession>A0A5E4PZ20</accession>
<protein>
    <recommendedName>
        <fullName evidence="3">Carboxylesterase type B domain-containing protein</fullName>
    </recommendedName>
</protein>
<dbReference type="EMBL" id="FZQP02001003">
    <property type="protein sequence ID" value="VVC91241.1"/>
    <property type="molecule type" value="Genomic_DNA"/>
</dbReference>
<keyword evidence="2" id="KW-0732">Signal</keyword>
<feature type="chain" id="PRO_5022753285" description="Carboxylesterase type B domain-containing protein" evidence="2">
    <location>
        <begin position="23"/>
        <end position="497"/>
    </location>
</feature>
<evidence type="ECO:0000313" key="4">
    <source>
        <dbReference type="EMBL" id="VVC91241.1"/>
    </source>
</evidence>
<keyword evidence="1" id="KW-0325">Glycoprotein</keyword>
<proteinExistence type="predicted"/>
<name>A0A5E4PZ20_9NEOP</name>
<keyword evidence="5" id="KW-1185">Reference proteome</keyword>
<dbReference type="InterPro" id="IPR050309">
    <property type="entry name" value="Type-B_Carboxylest/Lipase"/>
</dbReference>
<evidence type="ECO:0000256" key="2">
    <source>
        <dbReference type="SAM" id="SignalP"/>
    </source>
</evidence>
<dbReference type="AlphaFoldDB" id="A0A5E4PZ20"/>
<feature type="signal peptide" evidence="2">
    <location>
        <begin position="1"/>
        <end position="22"/>
    </location>
</feature>
<dbReference type="PANTHER" id="PTHR11559">
    <property type="entry name" value="CARBOXYLESTERASE"/>
    <property type="match status" value="1"/>
</dbReference>
<evidence type="ECO:0000259" key="3">
    <source>
        <dbReference type="Pfam" id="PF00135"/>
    </source>
</evidence>
<reference evidence="4 5" key="1">
    <citation type="submission" date="2017-07" db="EMBL/GenBank/DDBJ databases">
        <authorList>
            <person name="Talla V."/>
            <person name="Backstrom N."/>
        </authorList>
    </citation>
    <scope>NUCLEOTIDE SEQUENCE [LARGE SCALE GENOMIC DNA]</scope>
</reference>
<dbReference type="Gene3D" id="3.40.50.1820">
    <property type="entry name" value="alpha/beta hydrolase"/>
    <property type="match status" value="1"/>
</dbReference>
<dbReference type="Pfam" id="PF00135">
    <property type="entry name" value="COesterase"/>
    <property type="match status" value="1"/>
</dbReference>
<sequence>MLRLINTLTISYLVAVIVSTYAKVEYDIVETSSGLVRGRLDQYKSTKYYSYKGIPYAESPTGSLRFQPPVPKQPWTGVYNATQYGPVCPQSVWRYKREQMSEDCLVLNIFVPVTNNSDKLLPVVVNIHGGGFRTLSGDSQYIYGPELLLQKLVIFISVNFSETATGNAGLKDVILSLKWICKNIDKFNGDKNKITLMGHSSGASLIHYLMLTKKTTNLFQQVILISGSALNQRVLSRYPTEIALQLAHELGIQTDSIDTSTILKTLTEIDPFEISDSDGKLVLANETALQTLSLFVPNIEISSSHSILAEHPKFIVKEGLPQNVRVLTGINSMEGFYMYPRIMKRFEELQFIHQNKQILIPSDIEYPLNSRNSIELGDLIFKFYFKNDSRITHYNSDRLIEYISDIIYVYNVDLWTRIHKLRRESRELYFYEFEFDGALNWAKLMYDIQKPGVSHADELGYLFLTNITKNIIDSIDGRTRKILNTMLEFTTNFVKYG</sequence>
<gene>
    <name evidence="4" type="ORF">LSINAPIS_LOCUS3955</name>
</gene>
<organism evidence="4 5">
    <name type="scientific">Leptidea sinapis</name>
    <dbReference type="NCBI Taxonomy" id="189913"/>
    <lineage>
        <taxon>Eukaryota</taxon>
        <taxon>Metazoa</taxon>
        <taxon>Ecdysozoa</taxon>
        <taxon>Arthropoda</taxon>
        <taxon>Hexapoda</taxon>
        <taxon>Insecta</taxon>
        <taxon>Pterygota</taxon>
        <taxon>Neoptera</taxon>
        <taxon>Endopterygota</taxon>
        <taxon>Lepidoptera</taxon>
        <taxon>Glossata</taxon>
        <taxon>Ditrysia</taxon>
        <taxon>Papilionoidea</taxon>
        <taxon>Pieridae</taxon>
        <taxon>Dismorphiinae</taxon>
        <taxon>Leptidea</taxon>
    </lineage>
</organism>
<evidence type="ECO:0000256" key="1">
    <source>
        <dbReference type="ARBA" id="ARBA00023180"/>
    </source>
</evidence>
<dbReference type="Proteomes" id="UP000324832">
    <property type="component" value="Unassembled WGS sequence"/>
</dbReference>
<evidence type="ECO:0000313" key="5">
    <source>
        <dbReference type="Proteomes" id="UP000324832"/>
    </source>
</evidence>
<dbReference type="InterPro" id="IPR002018">
    <property type="entry name" value="CarbesteraseB"/>
</dbReference>